<evidence type="ECO:0000313" key="2">
    <source>
        <dbReference type="EMBL" id="CAB4194505.1"/>
    </source>
</evidence>
<gene>
    <name evidence="2" type="ORF">UFOVP1254_93</name>
</gene>
<accession>A0A6J5RQ91</accession>
<keyword evidence="1" id="KW-0812">Transmembrane</keyword>
<protein>
    <submittedName>
        <fullName evidence="2">Uncharacterized protein</fullName>
    </submittedName>
</protein>
<feature type="transmembrane region" description="Helical" evidence="1">
    <location>
        <begin position="28"/>
        <end position="49"/>
    </location>
</feature>
<keyword evidence="1" id="KW-1133">Transmembrane helix</keyword>
<keyword evidence="1" id="KW-0472">Membrane</keyword>
<dbReference type="EMBL" id="LR797210">
    <property type="protein sequence ID" value="CAB4194505.1"/>
    <property type="molecule type" value="Genomic_DNA"/>
</dbReference>
<feature type="transmembrane region" description="Helical" evidence="1">
    <location>
        <begin position="61"/>
        <end position="84"/>
    </location>
</feature>
<organism evidence="2">
    <name type="scientific">uncultured Caudovirales phage</name>
    <dbReference type="NCBI Taxonomy" id="2100421"/>
    <lineage>
        <taxon>Viruses</taxon>
        <taxon>Duplodnaviria</taxon>
        <taxon>Heunggongvirae</taxon>
        <taxon>Uroviricota</taxon>
        <taxon>Caudoviricetes</taxon>
        <taxon>Peduoviridae</taxon>
        <taxon>Maltschvirus</taxon>
        <taxon>Maltschvirus maltsch</taxon>
    </lineage>
</organism>
<evidence type="ECO:0000256" key="1">
    <source>
        <dbReference type="SAM" id="Phobius"/>
    </source>
</evidence>
<reference evidence="2" key="1">
    <citation type="submission" date="2020-05" db="EMBL/GenBank/DDBJ databases">
        <authorList>
            <person name="Chiriac C."/>
            <person name="Salcher M."/>
            <person name="Ghai R."/>
            <person name="Kavagutti S V."/>
        </authorList>
    </citation>
    <scope>NUCLEOTIDE SEQUENCE</scope>
</reference>
<feature type="transmembrane region" description="Helical" evidence="1">
    <location>
        <begin position="99"/>
        <end position="117"/>
    </location>
</feature>
<name>A0A6J5RQ91_9CAUD</name>
<sequence length="135" mass="13504">MLEPTTATGAAAASAIATGTLTIAGSLFGIPAEAIISSVVGAGIAMGRASKAGTGIGRVRASLMVFVTGMGGAIFLGPLVAFGLNSAVSKLFSINLPDAPLRVGVCFLVAMGAQKWLPALMERVSTEIATKKEPK</sequence>
<proteinExistence type="predicted"/>